<keyword evidence="3" id="KW-1185">Reference proteome</keyword>
<dbReference type="PANTHER" id="PTHR38116">
    <property type="entry name" value="CHROMOSOME 7, WHOLE GENOME SHOTGUN SEQUENCE"/>
    <property type="match status" value="1"/>
</dbReference>
<organism evidence="2 3">
    <name type="scientific">Exophiala viscosa</name>
    <dbReference type="NCBI Taxonomy" id="2486360"/>
    <lineage>
        <taxon>Eukaryota</taxon>
        <taxon>Fungi</taxon>
        <taxon>Dikarya</taxon>
        <taxon>Ascomycota</taxon>
        <taxon>Pezizomycotina</taxon>
        <taxon>Eurotiomycetes</taxon>
        <taxon>Chaetothyriomycetidae</taxon>
        <taxon>Chaetothyriales</taxon>
        <taxon>Herpotrichiellaceae</taxon>
        <taxon>Exophiala</taxon>
    </lineage>
</organism>
<reference evidence="2" key="1">
    <citation type="journal article" date="2022" name="bioRxiv">
        <title>Deciphering the potential niche of two novel black yeast fungi from a biological soil crust based on their genomes, phenotypes, and melanin regulation.</title>
        <authorList>
            <consortium name="DOE Joint Genome Institute"/>
            <person name="Carr E.C."/>
            <person name="Barton Q."/>
            <person name="Grambo S."/>
            <person name="Sullivan M."/>
            <person name="Renfro C.M."/>
            <person name="Kuo A."/>
            <person name="Pangilinan J."/>
            <person name="Lipzen A."/>
            <person name="Keymanesh K."/>
            <person name="Savage E."/>
            <person name="Barry K."/>
            <person name="Grigoriev I.V."/>
            <person name="Riekhof W.R."/>
            <person name="Harris S.S."/>
        </authorList>
    </citation>
    <scope>NUCLEOTIDE SEQUENCE</scope>
    <source>
        <strain evidence="2">JF 03-4F</strain>
    </source>
</reference>
<sequence>MSPPGHHQDETRESWYGVEDPKQRKQIQDRLAQRARRKRLAETRTSPEKSLVVRPKHTKRLLQPLKTTEHDFESQHSTSSSLASSSTSTQELGILIVPCHAPPLPQDHKFLIDPKWAVLLALRENGHRIGLYCWGVKVITSRHQSATVPISLRPTPLQLTTPHFDWIDKLPFPRMRDNLILLAGTIDLKQLYEDFFTKLSFQIKEDAPTWDPTAWKIDSDFSAKWGYLFY</sequence>
<feature type="region of interest" description="Disordered" evidence="1">
    <location>
        <begin position="1"/>
        <end position="85"/>
    </location>
</feature>
<comment type="caution">
    <text evidence="2">The sequence shown here is derived from an EMBL/GenBank/DDBJ whole genome shotgun (WGS) entry which is preliminary data.</text>
</comment>
<dbReference type="PANTHER" id="PTHR38116:SF9">
    <property type="entry name" value="BZIP DOMAIN-CONTAINING PROTEIN"/>
    <property type="match status" value="1"/>
</dbReference>
<dbReference type="InterPro" id="IPR021833">
    <property type="entry name" value="DUF3425"/>
</dbReference>
<feature type="compositionally biased region" description="Basic and acidic residues" evidence="1">
    <location>
        <begin position="1"/>
        <end position="32"/>
    </location>
</feature>
<dbReference type="EMBL" id="MU404358">
    <property type="protein sequence ID" value="KAI1610367.1"/>
    <property type="molecule type" value="Genomic_DNA"/>
</dbReference>
<dbReference type="Proteomes" id="UP001203852">
    <property type="component" value="Unassembled WGS sequence"/>
</dbReference>
<protein>
    <submittedName>
        <fullName evidence="2">Uncharacterized protein</fullName>
    </submittedName>
</protein>
<evidence type="ECO:0000313" key="3">
    <source>
        <dbReference type="Proteomes" id="UP001203852"/>
    </source>
</evidence>
<proteinExistence type="predicted"/>
<evidence type="ECO:0000313" key="2">
    <source>
        <dbReference type="EMBL" id="KAI1610367.1"/>
    </source>
</evidence>
<feature type="compositionally biased region" description="Low complexity" evidence="1">
    <location>
        <begin position="75"/>
        <end position="85"/>
    </location>
</feature>
<accession>A0AAN6DSF6</accession>
<name>A0AAN6DSF6_9EURO</name>
<evidence type="ECO:0000256" key="1">
    <source>
        <dbReference type="SAM" id="MobiDB-lite"/>
    </source>
</evidence>
<dbReference type="Pfam" id="PF11905">
    <property type="entry name" value="DUF3425"/>
    <property type="match status" value="1"/>
</dbReference>
<dbReference type="AlphaFoldDB" id="A0AAN6DSF6"/>
<gene>
    <name evidence="2" type="ORF">EDD36DRAFT_467435</name>
</gene>